<evidence type="ECO:0000256" key="4">
    <source>
        <dbReference type="ARBA" id="ARBA00022741"/>
    </source>
</evidence>
<evidence type="ECO:0000256" key="1">
    <source>
        <dbReference type="ARBA" id="ARBA00004202"/>
    </source>
</evidence>
<keyword evidence="2 8" id="KW-0813">Transport</keyword>
<keyword evidence="5 8" id="KW-0067">ATP-binding</keyword>
<evidence type="ECO:0000313" key="11">
    <source>
        <dbReference type="Proteomes" id="UP001144204"/>
    </source>
</evidence>
<dbReference type="SMART" id="SM00382">
    <property type="entry name" value="AAA"/>
    <property type="match status" value="1"/>
</dbReference>
<evidence type="ECO:0000256" key="5">
    <source>
        <dbReference type="ARBA" id="ARBA00022840"/>
    </source>
</evidence>
<keyword evidence="7 8" id="KW-0472">Membrane</keyword>
<name>A0A9W6B1F1_9LACO</name>
<feature type="domain" description="ABC transporter" evidence="9">
    <location>
        <begin position="5"/>
        <end position="247"/>
    </location>
</feature>
<dbReference type="InterPro" id="IPR003439">
    <property type="entry name" value="ABC_transporter-like_ATP-bd"/>
</dbReference>
<sequence>MGDSIVFNDVNFSYHSNDLSHQALKDINLKIPYHSFTAIVGKTGSGKSTLVQQINGLLKPTSGTVMVGNSIISNKTPDKKLFKLRKKVGIVFQFPEHQLFEDTVLKDVCFGPKNIGYNDNDVMTLAEKSLQVVDFPKRLYDQSPFNLSGGQMRRVAIAGVLAMNPKILILDEPTAGLDQIGKRSIMNLIYNLYCKRNLTIIMVTHQMSDVSDYADHVIVMNNGKMVKMTTPRLLFENYNLVLHNNLRMPEVVNFAYHLKQNGVSFSKIPLNIKELTTLIVNKLHR</sequence>
<dbReference type="CDD" id="cd03225">
    <property type="entry name" value="ABC_cobalt_CbiO_domain1"/>
    <property type="match status" value="1"/>
</dbReference>
<dbReference type="InterPro" id="IPR030946">
    <property type="entry name" value="EcfA2"/>
</dbReference>
<dbReference type="NCBIfam" id="TIGR04521">
    <property type="entry name" value="ECF_ATPase_2"/>
    <property type="match status" value="1"/>
</dbReference>
<dbReference type="EMBL" id="BRPL01000002">
    <property type="protein sequence ID" value="GLB46633.1"/>
    <property type="molecule type" value="Genomic_DNA"/>
</dbReference>
<dbReference type="GO" id="GO:0043190">
    <property type="term" value="C:ATP-binding cassette (ABC) transporter complex"/>
    <property type="evidence" value="ECO:0007669"/>
    <property type="project" value="TreeGrafter"/>
</dbReference>
<evidence type="ECO:0000256" key="7">
    <source>
        <dbReference type="ARBA" id="ARBA00023136"/>
    </source>
</evidence>
<dbReference type="PROSITE" id="PS50893">
    <property type="entry name" value="ABC_TRANSPORTER_2"/>
    <property type="match status" value="1"/>
</dbReference>
<dbReference type="GO" id="GO:0042626">
    <property type="term" value="F:ATPase-coupled transmembrane transporter activity"/>
    <property type="evidence" value="ECO:0007669"/>
    <property type="project" value="TreeGrafter"/>
</dbReference>
<dbReference type="PROSITE" id="PS00211">
    <property type="entry name" value="ABC_TRANSPORTER_1"/>
    <property type="match status" value="1"/>
</dbReference>
<keyword evidence="6" id="KW-1278">Translocase</keyword>
<dbReference type="InterPro" id="IPR017871">
    <property type="entry name" value="ABC_transporter-like_CS"/>
</dbReference>
<dbReference type="Pfam" id="PF00005">
    <property type="entry name" value="ABC_tran"/>
    <property type="match status" value="1"/>
</dbReference>
<comment type="subunit">
    <text evidence="8">Forms a stable energy-coupling factor (ECF) transporter complex composed of 2 membrane-embedded substrate-binding proteins (S component), 2 ATP-binding proteins (A component) and 2 transmembrane proteins (T component).</text>
</comment>
<comment type="similarity">
    <text evidence="8">Belongs to the ABC transporter superfamily. Energy-coupling factor EcfA family.</text>
</comment>
<organism evidence="10 11">
    <name type="scientific">Philodulcilactobacillus myokoensis</name>
    <dbReference type="NCBI Taxonomy" id="2929573"/>
    <lineage>
        <taxon>Bacteria</taxon>
        <taxon>Bacillati</taxon>
        <taxon>Bacillota</taxon>
        <taxon>Bacilli</taxon>
        <taxon>Lactobacillales</taxon>
        <taxon>Lactobacillaceae</taxon>
        <taxon>Philodulcilactobacillus</taxon>
    </lineage>
</organism>
<dbReference type="Gene3D" id="3.40.50.300">
    <property type="entry name" value="P-loop containing nucleotide triphosphate hydrolases"/>
    <property type="match status" value="1"/>
</dbReference>
<evidence type="ECO:0000256" key="2">
    <source>
        <dbReference type="ARBA" id="ARBA00022448"/>
    </source>
</evidence>
<evidence type="ECO:0000259" key="9">
    <source>
        <dbReference type="PROSITE" id="PS50893"/>
    </source>
</evidence>
<reference evidence="10" key="2">
    <citation type="journal article" date="2023" name="PLoS ONE">
        <title>Philodulcilactobacillus myokoensis gen. nov., sp. nov., a fructophilic, acidophilic, and agar-phobic lactic acid bacterium isolated from fermented vegetable extracts.</title>
        <authorList>
            <person name="Kouya T."/>
            <person name="Ishiyama Y."/>
            <person name="Ohashi S."/>
            <person name="Kumakubo R."/>
            <person name="Yamazaki T."/>
            <person name="Otaki T."/>
        </authorList>
    </citation>
    <scope>NUCLEOTIDE SEQUENCE</scope>
    <source>
        <strain evidence="10">WR16-4</strain>
    </source>
</reference>
<dbReference type="InterPro" id="IPR015856">
    <property type="entry name" value="ABC_transpr_CbiO/EcfA_su"/>
</dbReference>
<comment type="subcellular location">
    <subcellularLocation>
        <location evidence="1 8">Cell membrane</location>
        <topology evidence="1 8">Peripheral membrane protein</topology>
    </subcellularLocation>
</comment>
<dbReference type="AlphaFoldDB" id="A0A9W6B1F1"/>
<dbReference type="InterPro" id="IPR027417">
    <property type="entry name" value="P-loop_NTPase"/>
</dbReference>
<dbReference type="PANTHER" id="PTHR43553:SF27">
    <property type="entry name" value="ENERGY-COUPLING FACTOR TRANSPORTER ATP-BINDING PROTEIN ECFA2"/>
    <property type="match status" value="1"/>
</dbReference>
<dbReference type="RefSeq" id="WP_286136098.1">
    <property type="nucleotide sequence ID" value="NZ_BRPL01000002.1"/>
</dbReference>
<evidence type="ECO:0000256" key="8">
    <source>
        <dbReference type="RuleBase" id="RU365104"/>
    </source>
</evidence>
<reference evidence="10" key="1">
    <citation type="submission" date="2022-07" db="EMBL/GenBank/DDBJ databases">
        <authorList>
            <person name="Kouya T."/>
            <person name="Ishiyama Y."/>
        </authorList>
    </citation>
    <scope>NUCLEOTIDE SEQUENCE</scope>
    <source>
        <strain evidence="10">WR16-4</strain>
    </source>
</reference>
<dbReference type="InterPro" id="IPR050095">
    <property type="entry name" value="ECF_ABC_transporter_ATP-bd"/>
</dbReference>
<dbReference type="InterPro" id="IPR003593">
    <property type="entry name" value="AAA+_ATPase"/>
</dbReference>
<dbReference type="FunFam" id="3.40.50.300:FF:000224">
    <property type="entry name" value="Energy-coupling factor transporter ATP-binding protein EcfA"/>
    <property type="match status" value="1"/>
</dbReference>
<comment type="caution">
    <text evidence="10">The sequence shown here is derived from an EMBL/GenBank/DDBJ whole genome shotgun (WGS) entry which is preliminary data.</text>
</comment>
<keyword evidence="3 8" id="KW-1003">Cell membrane</keyword>
<gene>
    <name evidence="10" type="primary">ecfA2_1</name>
    <name evidence="10" type="ORF">WR164_06120</name>
</gene>
<proteinExistence type="inferred from homology"/>
<evidence type="ECO:0000256" key="3">
    <source>
        <dbReference type="ARBA" id="ARBA00022475"/>
    </source>
</evidence>
<keyword evidence="4 8" id="KW-0547">Nucleotide-binding</keyword>
<evidence type="ECO:0000256" key="6">
    <source>
        <dbReference type="ARBA" id="ARBA00022967"/>
    </source>
</evidence>
<dbReference type="SUPFAM" id="SSF52540">
    <property type="entry name" value="P-loop containing nucleoside triphosphate hydrolases"/>
    <property type="match status" value="1"/>
</dbReference>
<evidence type="ECO:0000313" key="10">
    <source>
        <dbReference type="EMBL" id="GLB46633.1"/>
    </source>
</evidence>
<dbReference type="EC" id="7.-.-.-" evidence="8"/>
<dbReference type="GO" id="GO:0005524">
    <property type="term" value="F:ATP binding"/>
    <property type="evidence" value="ECO:0007669"/>
    <property type="project" value="UniProtKB-UniRule"/>
</dbReference>
<protein>
    <recommendedName>
        <fullName evidence="8">Energy-coupling factor transporter ATP-binding protein EcfA2</fullName>
        <ecNumber evidence="8">7.-.-.-</ecNumber>
    </recommendedName>
</protein>
<keyword evidence="11" id="KW-1185">Reference proteome</keyword>
<dbReference type="GO" id="GO:0016887">
    <property type="term" value="F:ATP hydrolysis activity"/>
    <property type="evidence" value="ECO:0007669"/>
    <property type="project" value="InterPro"/>
</dbReference>
<accession>A0A9W6B1F1</accession>
<dbReference type="PANTHER" id="PTHR43553">
    <property type="entry name" value="HEAVY METAL TRANSPORTER"/>
    <property type="match status" value="1"/>
</dbReference>
<dbReference type="Proteomes" id="UP001144204">
    <property type="component" value="Unassembled WGS sequence"/>
</dbReference>
<comment type="function">
    <text evidence="8">ATP-binding (A) component of a common energy-coupling factor (ECF) ABC-transporter complex.</text>
</comment>